<evidence type="ECO:0000256" key="2">
    <source>
        <dbReference type="SAM" id="Phobius"/>
    </source>
</evidence>
<evidence type="ECO:0000256" key="1">
    <source>
        <dbReference type="SAM" id="Coils"/>
    </source>
</evidence>
<keyword evidence="2" id="KW-0812">Transmembrane</keyword>
<proteinExistence type="predicted"/>
<gene>
    <name evidence="3" type="ORF">SINU_12730</name>
</gene>
<dbReference type="STRING" id="1069536.SINU_12730"/>
<sequence>MESAGVERVTRLQNNYLQSHELNEKRKRKRQKGLMRRLLAFLVVFALLSTFMISSLISQSHQINEAMQTKKGLQKQLNQSKHEASDVKKRIKLLHDKDYIGEIARRDYLLSNKGEIIFSKPAQTKD</sequence>
<dbReference type="Pfam" id="PF04977">
    <property type="entry name" value="DivIC"/>
    <property type="match status" value="1"/>
</dbReference>
<dbReference type="PANTHER" id="PTHR40027">
    <property type="entry name" value="CELL DIVISION PROTEIN DIVIC"/>
    <property type="match status" value="1"/>
</dbReference>
<comment type="caution">
    <text evidence="3">The sequence shown here is derived from an EMBL/GenBank/DDBJ whole genome shotgun (WGS) entry which is preliminary data.</text>
</comment>
<keyword evidence="2" id="KW-0472">Membrane</keyword>
<feature type="transmembrane region" description="Helical" evidence="2">
    <location>
        <begin position="38"/>
        <end position="57"/>
    </location>
</feature>
<protein>
    <submittedName>
        <fullName evidence="3">DivIC</fullName>
    </submittedName>
</protein>
<organism evidence="3 4">
    <name type="scientific">Sporolactobacillus inulinus CASD</name>
    <dbReference type="NCBI Taxonomy" id="1069536"/>
    <lineage>
        <taxon>Bacteria</taxon>
        <taxon>Bacillati</taxon>
        <taxon>Bacillota</taxon>
        <taxon>Bacilli</taxon>
        <taxon>Bacillales</taxon>
        <taxon>Sporolactobacillaceae</taxon>
        <taxon>Sporolactobacillus</taxon>
    </lineage>
</organism>
<dbReference type="AlphaFoldDB" id="A0A0U1QL92"/>
<name>A0A0U1QL92_9BACL</name>
<feature type="coiled-coil region" evidence="1">
    <location>
        <begin position="63"/>
        <end position="90"/>
    </location>
</feature>
<dbReference type="OrthoDB" id="2991180at2"/>
<keyword evidence="4" id="KW-1185">Reference proteome</keyword>
<dbReference type="InterPro" id="IPR007060">
    <property type="entry name" value="FtsL/DivIC"/>
</dbReference>
<dbReference type="Proteomes" id="UP000035553">
    <property type="component" value="Unassembled WGS sequence"/>
</dbReference>
<dbReference type="RefSeq" id="WP_047035477.1">
    <property type="nucleotide sequence ID" value="NZ_AFVQ02000185.1"/>
</dbReference>
<dbReference type="GO" id="GO:0051301">
    <property type="term" value="P:cell division"/>
    <property type="evidence" value="ECO:0007669"/>
    <property type="project" value="InterPro"/>
</dbReference>
<reference evidence="3 4" key="1">
    <citation type="journal article" date="2011" name="J. Bacteriol.">
        <title>Draft genome sequence of Sporolactobacillus inulinus strain CASD, an efficient D-lactic acid-producing bacterium with high-concentration lactate tolerance capability.</title>
        <authorList>
            <person name="Yu B."/>
            <person name="Su F."/>
            <person name="Wang L."/>
            <person name="Xu K."/>
            <person name="Zhao B."/>
            <person name="Xu P."/>
        </authorList>
    </citation>
    <scope>NUCLEOTIDE SEQUENCE [LARGE SCALE GENOMIC DNA]</scope>
    <source>
        <strain evidence="3 4">CASD</strain>
    </source>
</reference>
<keyword evidence="2" id="KW-1133">Transmembrane helix</keyword>
<accession>A0A0U1QL92</accession>
<keyword evidence="1" id="KW-0175">Coiled coil</keyword>
<evidence type="ECO:0000313" key="4">
    <source>
        <dbReference type="Proteomes" id="UP000035553"/>
    </source>
</evidence>
<dbReference type="InterPro" id="IPR039076">
    <property type="entry name" value="DivIC"/>
</dbReference>
<dbReference type="PANTHER" id="PTHR40027:SF1">
    <property type="entry name" value="CELL DIVISION PROTEIN DIVIC"/>
    <property type="match status" value="1"/>
</dbReference>
<evidence type="ECO:0000313" key="3">
    <source>
        <dbReference type="EMBL" id="KLI01590.1"/>
    </source>
</evidence>
<dbReference type="EMBL" id="AFVQ02000185">
    <property type="protein sequence ID" value="KLI01590.1"/>
    <property type="molecule type" value="Genomic_DNA"/>
</dbReference>